<comment type="function">
    <text evidence="1 9">May be involved in recombinational repair of damaged DNA.</text>
</comment>
<dbReference type="SUPFAM" id="SSF52540">
    <property type="entry name" value="P-loop containing nucleoside triphosphate hydrolases"/>
    <property type="match status" value="1"/>
</dbReference>
<evidence type="ECO:0000256" key="5">
    <source>
        <dbReference type="ARBA" id="ARBA00022763"/>
    </source>
</evidence>
<feature type="domain" description="AAA+ ATPase" evidence="11">
    <location>
        <begin position="21"/>
        <end position="521"/>
    </location>
</feature>
<dbReference type="EMBL" id="NPDN01000006">
    <property type="protein sequence ID" value="PJZ25174.1"/>
    <property type="molecule type" value="Genomic_DNA"/>
</dbReference>
<feature type="coiled-coil region" evidence="10">
    <location>
        <begin position="319"/>
        <end position="346"/>
    </location>
</feature>
<comment type="similarity">
    <text evidence="2 9">Belongs to the RecN family.</text>
</comment>
<dbReference type="FunFam" id="3.40.50.300:FF:000319">
    <property type="entry name" value="DNA repair protein RecN"/>
    <property type="match status" value="1"/>
</dbReference>
<dbReference type="Pfam" id="PF02463">
    <property type="entry name" value="SMC_N"/>
    <property type="match status" value="1"/>
</dbReference>
<dbReference type="PANTHER" id="PTHR11059:SF0">
    <property type="entry name" value="DNA REPAIR PROTEIN RECN"/>
    <property type="match status" value="1"/>
</dbReference>
<proteinExistence type="inferred from homology"/>
<protein>
    <recommendedName>
        <fullName evidence="3 9">DNA repair protein RecN</fullName>
    </recommendedName>
    <alternativeName>
        <fullName evidence="8 9">Recombination protein N</fullName>
    </alternativeName>
</protein>
<keyword evidence="4" id="KW-0547">Nucleotide-binding</keyword>
<evidence type="ECO:0000256" key="4">
    <source>
        <dbReference type="ARBA" id="ARBA00022741"/>
    </source>
</evidence>
<dbReference type="AlphaFoldDB" id="A0A2M9XBZ1"/>
<name>A0A2M9XBZ1_9LEPT</name>
<dbReference type="InterPro" id="IPR027417">
    <property type="entry name" value="P-loop_NTPase"/>
</dbReference>
<reference evidence="12 13" key="1">
    <citation type="submission" date="2017-07" db="EMBL/GenBank/DDBJ databases">
        <title>Leptospira spp. isolated from tropical soils.</title>
        <authorList>
            <person name="Thibeaux R."/>
            <person name="Iraola G."/>
            <person name="Ferres I."/>
            <person name="Bierque E."/>
            <person name="Girault D."/>
            <person name="Soupe-Gilbert M.-E."/>
            <person name="Picardeau M."/>
            <person name="Goarant C."/>
        </authorList>
    </citation>
    <scope>NUCLEOTIDE SEQUENCE [LARGE SCALE GENOMIC DNA]</scope>
    <source>
        <strain evidence="12 13">MCA1-C-A1</strain>
    </source>
</reference>
<dbReference type="OrthoDB" id="9806954at2"/>
<dbReference type="PANTHER" id="PTHR11059">
    <property type="entry name" value="DNA REPAIR PROTEIN RECN"/>
    <property type="match status" value="1"/>
</dbReference>
<evidence type="ECO:0000313" key="12">
    <source>
        <dbReference type="EMBL" id="PJZ25174.1"/>
    </source>
</evidence>
<evidence type="ECO:0000256" key="2">
    <source>
        <dbReference type="ARBA" id="ARBA00009441"/>
    </source>
</evidence>
<keyword evidence="5 9" id="KW-0227">DNA damage</keyword>
<dbReference type="GO" id="GO:0043590">
    <property type="term" value="C:bacterial nucleoid"/>
    <property type="evidence" value="ECO:0007669"/>
    <property type="project" value="TreeGrafter"/>
</dbReference>
<dbReference type="GO" id="GO:0006281">
    <property type="term" value="P:DNA repair"/>
    <property type="evidence" value="ECO:0007669"/>
    <property type="project" value="UniProtKB-KW"/>
</dbReference>
<evidence type="ECO:0000259" key="11">
    <source>
        <dbReference type="SMART" id="SM00382"/>
    </source>
</evidence>
<accession>A0A2M9XBZ1</accession>
<dbReference type="GO" id="GO:0005524">
    <property type="term" value="F:ATP binding"/>
    <property type="evidence" value="ECO:0007669"/>
    <property type="project" value="UniProtKB-KW"/>
</dbReference>
<evidence type="ECO:0000256" key="10">
    <source>
        <dbReference type="SAM" id="Coils"/>
    </source>
</evidence>
<dbReference type="InterPro" id="IPR004604">
    <property type="entry name" value="DNA_recomb/repair_RecN"/>
</dbReference>
<dbReference type="RefSeq" id="WP_100707242.1">
    <property type="nucleotide sequence ID" value="NZ_NPDL01000005.1"/>
</dbReference>
<dbReference type="GO" id="GO:0009432">
    <property type="term" value="P:SOS response"/>
    <property type="evidence" value="ECO:0007669"/>
    <property type="project" value="TreeGrafter"/>
</dbReference>
<sequence>MLQTISIRDFALIESAQIDLRGGLTAITGETGSGKSLLLDALSSLLGGKSSTMDIRTGSDKYCLEAEFDVSQNPGAITWMREHGFPLSGSAIVIRKEFTRDGKTKIQINHSLSSAQVLRGLGEILSEVHNQNDQILLLDKAQQLDILDGFAGLHALRGEVKEGFLTYKSLKKRLEELELSHADRNRKKEILQYQIEEIHSANLKLGEEEELSKEENLLVHGEKLAENLDIITGYLHESESSVLGIFPKVLAASDKIKVLNESLNEMDSALKEAYVTIREINTTAQDQKEEVFFSPERLSHVQSRLDLIQKLKKKYGNSISEILETKKKAEDELSALEQNLDSKTSLEKEKKRAADKLTQACLQLSKSRREVLNKFESKLKSELEVLGMKGAGLQVVLRWETSPEGEVEAQGKSYLVNEFGLDQAEFYFSPNPGEKPRPLRKIASGGEISRVMLAIKSVLGSNFDGKVLVFDEIDSGLGGEIASDVAKKLRTLSKTHQIILVTHLQQIAAAADHHLLVSKRLKEGRTVSETEFLGMEERTMELARMIAGQNISKGALHHAKELLKKKAV</sequence>
<dbReference type="NCBIfam" id="TIGR00634">
    <property type="entry name" value="recN"/>
    <property type="match status" value="1"/>
</dbReference>
<evidence type="ECO:0000256" key="1">
    <source>
        <dbReference type="ARBA" id="ARBA00003618"/>
    </source>
</evidence>
<evidence type="ECO:0000256" key="3">
    <source>
        <dbReference type="ARBA" id="ARBA00021315"/>
    </source>
</evidence>
<keyword evidence="6" id="KW-0067">ATP-binding</keyword>
<dbReference type="SMART" id="SM00382">
    <property type="entry name" value="AAA"/>
    <property type="match status" value="1"/>
</dbReference>
<evidence type="ECO:0000256" key="6">
    <source>
        <dbReference type="ARBA" id="ARBA00022840"/>
    </source>
</evidence>
<dbReference type="InterPro" id="IPR003593">
    <property type="entry name" value="AAA+_ATPase"/>
</dbReference>
<dbReference type="GO" id="GO:0006310">
    <property type="term" value="P:DNA recombination"/>
    <property type="evidence" value="ECO:0007669"/>
    <property type="project" value="InterPro"/>
</dbReference>
<keyword evidence="13" id="KW-1185">Reference proteome</keyword>
<comment type="caution">
    <text evidence="12">The sequence shown here is derived from an EMBL/GenBank/DDBJ whole genome shotgun (WGS) entry which is preliminary data.</text>
</comment>
<evidence type="ECO:0000256" key="9">
    <source>
        <dbReference type="PIRNR" id="PIRNR003128"/>
    </source>
</evidence>
<dbReference type="PIRSF" id="PIRSF003128">
    <property type="entry name" value="RecN"/>
    <property type="match status" value="1"/>
</dbReference>
<evidence type="ECO:0000256" key="8">
    <source>
        <dbReference type="ARBA" id="ARBA00033408"/>
    </source>
</evidence>
<dbReference type="Proteomes" id="UP000232196">
    <property type="component" value="Unassembled WGS sequence"/>
</dbReference>
<keyword evidence="7 9" id="KW-0234">DNA repair</keyword>
<dbReference type="CDD" id="cd03241">
    <property type="entry name" value="ABC_RecN"/>
    <property type="match status" value="1"/>
</dbReference>
<dbReference type="InterPro" id="IPR003395">
    <property type="entry name" value="RecF/RecN/SMC_N"/>
</dbReference>
<evidence type="ECO:0000256" key="7">
    <source>
        <dbReference type="ARBA" id="ARBA00023204"/>
    </source>
</evidence>
<gene>
    <name evidence="12" type="primary">recN</name>
    <name evidence="12" type="ORF">CH357_13300</name>
</gene>
<dbReference type="Gene3D" id="3.40.50.300">
    <property type="entry name" value="P-loop containing nucleotide triphosphate hydrolases"/>
    <property type="match status" value="2"/>
</dbReference>
<keyword evidence="10" id="KW-0175">Coiled coil</keyword>
<organism evidence="12 13">
    <name type="scientific">Leptospira hartskeerlii</name>
    <dbReference type="NCBI Taxonomy" id="2023177"/>
    <lineage>
        <taxon>Bacteria</taxon>
        <taxon>Pseudomonadati</taxon>
        <taxon>Spirochaetota</taxon>
        <taxon>Spirochaetia</taxon>
        <taxon>Leptospirales</taxon>
        <taxon>Leptospiraceae</taxon>
        <taxon>Leptospira</taxon>
    </lineage>
</organism>
<evidence type="ECO:0000313" key="13">
    <source>
        <dbReference type="Proteomes" id="UP000232196"/>
    </source>
</evidence>